<dbReference type="AlphaFoldDB" id="A0AAD9LXZ0"/>
<protein>
    <submittedName>
        <fullName evidence="1">Uncharacterized protein</fullName>
    </submittedName>
</protein>
<sequence>MEQYEIANITATMFTSLHQMIIVGGHMQLAPHSNVPELIWTRFNLNASLLFHKLVRHGSKYSSFHVQRRTTPDVRNYGSAVPGLGVQKCRGCQGREDNIIREPYESEIFARRGS</sequence>
<proteinExistence type="predicted"/>
<gene>
    <name evidence="1" type="ORF">LX32DRAFT_68803</name>
</gene>
<accession>A0AAD9LXZ0</accession>
<comment type="caution">
    <text evidence="1">The sequence shown here is derived from an EMBL/GenBank/DDBJ whole genome shotgun (WGS) entry which is preliminary data.</text>
</comment>
<name>A0AAD9LXZ0_9PEZI</name>
<keyword evidence="2" id="KW-1185">Reference proteome</keyword>
<dbReference type="EMBL" id="MU842944">
    <property type="protein sequence ID" value="KAK2025154.1"/>
    <property type="molecule type" value="Genomic_DNA"/>
</dbReference>
<organism evidence="1 2">
    <name type="scientific">Colletotrichum zoysiae</name>
    <dbReference type="NCBI Taxonomy" id="1216348"/>
    <lineage>
        <taxon>Eukaryota</taxon>
        <taxon>Fungi</taxon>
        <taxon>Dikarya</taxon>
        <taxon>Ascomycota</taxon>
        <taxon>Pezizomycotina</taxon>
        <taxon>Sordariomycetes</taxon>
        <taxon>Hypocreomycetidae</taxon>
        <taxon>Glomerellales</taxon>
        <taxon>Glomerellaceae</taxon>
        <taxon>Colletotrichum</taxon>
        <taxon>Colletotrichum graminicola species complex</taxon>
    </lineage>
</organism>
<reference evidence="1" key="1">
    <citation type="submission" date="2021-06" db="EMBL/GenBank/DDBJ databases">
        <title>Comparative genomics, transcriptomics and evolutionary studies reveal genomic signatures of adaptation to plant cell wall in hemibiotrophic fungi.</title>
        <authorList>
            <consortium name="DOE Joint Genome Institute"/>
            <person name="Baroncelli R."/>
            <person name="Diaz J.F."/>
            <person name="Benocci T."/>
            <person name="Peng M."/>
            <person name="Battaglia E."/>
            <person name="Haridas S."/>
            <person name="Andreopoulos W."/>
            <person name="Labutti K."/>
            <person name="Pangilinan J."/>
            <person name="Floch G.L."/>
            <person name="Makela M.R."/>
            <person name="Henrissat B."/>
            <person name="Grigoriev I.V."/>
            <person name="Crouch J.A."/>
            <person name="De Vries R.P."/>
            <person name="Sukno S.A."/>
            <person name="Thon M.R."/>
        </authorList>
    </citation>
    <scope>NUCLEOTIDE SEQUENCE</scope>
    <source>
        <strain evidence="1">MAFF235873</strain>
    </source>
</reference>
<dbReference type="Proteomes" id="UP001232148">
    <property type="component" value="Unassembled WGS sequence"/>
</dbReference>
<evidence type="ECO:0000313" key="2">
    <source>
        <dbReference type="Proteomes" id="UP001232148"/>
    </source>
</evidence>
<evidence type="ECO:0000313" key="1">
    <source>
        <dbReference type="EMBL" id="KAK2025154.1"/>
    </source>
</evidence>